<accession>A0A9N9IXP6</accession>
<feature type="non-terminal residue" evidence="1">
    <location>
        <position position="1"/>
    </location>
</feature>
<comment type="caution">
    <text evidence="1">The sequence shown here is derived from an EMBL/GenBank/DDBJ whole genome shotgun (WGS) entry which is preliminary data.</text>
</comment>
<keyword evidence="2" id="KW-1185">Reference proteome</keyword>
<feature type="non-terminal residue" evidence="1">
    <location>
        <position position="40"/>
    </location>
</feature>
<dbReference type="EMBL" id="CAJVPV010035363">
    <property type="protein sequence ID" value="CAG8750801.1"/>
    <property type="molecule type" value="Genomic_DNA"/>
</dbReference>
<dbReference type="Proteomes" id="UP000789342">
    <property type="component" value="Unassembled WGS sequence"/>
</dbReference>
<name>A0A9N9IXP6_9GLOM</name>
<protein>
    <submittedName>
        <fullName evidence="1">1358_t:CDS:1</fullName>
    </submittedName>
</protein>
<dbReference type="AlphaFoldDB" id="A0A9N9IXP6"/>
<sequence>VCERDIRSTELVGDIGVIGGSCRGFSFAIVDIPAVYDLLK</sequence>
<evidence type="ECO:0000313" key="2">
    <source>
        <dbReference type="Proteomes" id="UP000789342"/>
    </source>
</evidence>
<gene>
    <name evidence="1" type="ORF">AMORRO_LOCUS15333</name>
</gene>
<organism evidence="1 2">
    <name type="scientific">Acaulospora morrowiae</name>
    <dbReference type="NCBI Taxonomy" id="94023"/>
    <lineage>
        <taxon>Eukaryota</taxon>
        <taxon>Fungi</taxon>
        <taxon>Fungi incertae sedis</taxon>
        <taxon>Mucoromycota</taxon>
        <taxon>Glomeromycotina</taxon>
        <taxon>Glomeromycetes</taxon>
        <taxon>Diversisporales</taxon>
        <taxon>Acaulosporaceae</taxon>
        <taxon>Acaulospora</taxon>
    </lineage>
</organism>
<evidence type="ECO:0000313" key="1">
    <source>
        <dbReference type="EMBL" id="CAG8750801.1"/>
    </source>
</evidence>
<proteinExistence type="predicted"/>
<reference evidence="1" key="1">
    <citation type="submission" date="2021-06" db="EMBL/GenBank/DDBJ databases">
        <authorList>
            <person name="Kallberg Y."/>
            <person name="Tangrot J."/>
            <person name="Rosling A."/>
        </authorList>
    </citation>
    <scope>NUCLEOTIDE SEQUENCE</scope>
    <source>
        <strain evidence="1">CL551</strain>
    </source>
</reference>